<dbReference type="InterPro" id="IPR011051">
    <property type="entry name" value="RmlC_Cupin_sf"/>
</dbReference>
<dbReference type="GO" id="GO:0005975">
    <property type="term" value="P:carbohydrate metabolic process"/>
    <property type="evidence" value="ECO:0007669"/>
    <property type="project" value="InterPro"/>
</dbReference>
<dbReference type="RefSeq" id="WP_173072532.1">
    <property type="nucleotide sequence ID" value="NZ_CP041345.1"/>
</dbReference>
<reference evidence="9 10" key="1">
    <citation type="submission" date="2019-07" db="EMBL/GenBank/DDBJ databases">
        <title>Thalassofilum flectens gen. nov., sp. nov., a novel moderate thermophilic anaerobe from a shallow sea hot spring in Kunashir Island (Russia), representing a new family in the order Bacteroidales, and proposal of Thalassofilacea fam. nov.</title>
        <authorList>
            <person name="Kochetkova T.V."/>
            <person name="Podosokorskaya O.A."/>
            <person name="Novikov A."/>
            <person name="Elcheninov A.G."/>
            <person name="Toshchakov S.V."/>
            <person name="Kublanov I.V."/>
        </authorList>
    </citation>
    <scope>NUCLEOTIDE SEQUENCE [LARGE SCALE GENOMIC DNA]</scope>
    <source>
        <strain evidence="9 10">38-H</strain>
    </source>
</reference>
<feature type="domain" description="Phosphomannose isomerase type I catalytic" evidence="7">
    <location>
        <begin position="9"/>
        <end position="119"/>
    </location>
</feature>
<evidence type="ECO:0000256" key="2">
    <source>
        <dbReference type="ARBA" id="ARBA00022833"/>
    </source>
</evidence>
<dbReference type="InterPro" id="IPR049071">
    <property type="entry name" value="MPI_cupin_dom"/>
</dbReference>
<dbReference type="GO" id="GO:0004476">
    <property type="term" value="F:mannose-6-phosphate isomerase activity"/>
    <property type="evidence" value="ECO:0007669"/>
    <property type="project" value="InterPro"/>
</dbReference>
<evidence type="ECO:0000256" key="5">
    <source>
        <dbReference type="PIRSR" id="PIRSR036894-1"/>
    </source>
</evidence>
<dbReference type="AlphaFoldDB" id="A0A7D3XJZ1"/>
<organism evidence="9 10">
    <name type="scientific">Tenuifilum thalassicum</name>
    <dbReference type="NCBI Taxonomy" id="2590900"/>
    <lineage>
        <taxon>Bacteria</taxon>
        <taxon>Pseudomonadati</taxon>
        <taxon>Bacteroidota</taxon>
        <taxon>Bacteroidia</taxon>
        <taxon>Bacteroidales</taxon>
        <taxon>Tenuifilaceae</taxon>
        <taxon>Tenuifilum</taxon>
    </lineage>
</organism>
<feature type="binding site" evidence="5">
    <location>
        <position position="182"/>
    </location>
    <ligand>
        <name>Zn(2+)</name>
        <dbReference type="ChEBI" id="CHEBI:29105"/>
    </ligand>
</feature>
<evidence type="ECO:0000259" key="8">
    <source>
        <dbReference type="Pfam" id="PF21621"/>
    </source>
</evidence>
<dbReference type="Pfam" id="PF21621">
    <property type="entry name" value="MPI_cupin_dom"/>
    <property type="match status" value="1"/>
</dbReference>
<dbReference type="InterPro" id="IPR051804">
    <property type="entry name" value="Carb_Metab_Reg_Kinase/Isom"/>
</dbReference>
<dbReference type="Proteomes" id="UP000500961">
    <property type="component" value="Chromosome"/>
</dbReference>
<dbReference type="InterPro" id="IPR046457">
    <property type="entry name" value="PMI_typeI_cat"/>
</dbReference>
<dbReference type="KEGG" id="ttz:FHG85_01625"/>
<dbReference type="EMBL" id="CP041345">
    <property type="protein sequence ID" value="QKG79015.1"/>
    <property type="molecule type" value="Genomic_DNA"/>
</dbReference>
<keyword evidence="10" id="KW-1185">Reference proteome</keyword>
<feature type="domain" description="Mannose-6-phosphate isomerase cupin" evidence="8">
    <location>
        <begin position="247"/>
        <end position="323"/>
    </location>
</feature>
<feature type="binding site" evidence="5">
    <location>
        <position position="124"/>
    </location>
    <ligand>
        <name>Zn(2+)</name>
        <dbReference type="ChEBI" id="CHEBI:29105"/>
    </ligand>
</feature>
<dbReference type="SUPFAM" id="SSF51182">
    <property type="entry name" value="RmlC-like cupins"/>
    <property type="match status" value="1"/>
</dbReference>
<keyword evidence="1 5" id="KW-0479">Metal-binding</keyword>
<accession>A0A7D3XJZ1</accession>
<comment type="cofactor">
    <cofactor evidence="5">
        <name>Zn(2+)</name>
        <dbReference type="ChEBI" id="CHEBI:29105"/>
    </cofactor>
    <text evidence="5">Binds 1 zinc ion per subunit.</text>
</comment>
<keyword evidence="2 5" id="KW-0862">Zinc</keyword>
<dbReference type="Pfam" id="PF20511">
    <property type="entry name" value="PMI_typeI_cat"/>
    <property type="match status" value="1"/>
</dbReference>
<dbReference type="PANTHER" id="PTHR42742">
    <property type="entry name" value="TRANSCRIPTIONAL REPRESSOR MPRA"/>
    <property type="match status" value="1"/>
</dbReference>
<gene>
    <name evidence="9" type="ORF">FHG85_01625</name>
</gene>
<proteinExistence type="predicted"/>
<name>A0A7D3XJZ1_9BACT</name>
<dbReference type="InterPro" id="IPR014710">
    <property type="entry name" value="RmlC-like_jellyroll"/>
</dbReference>
<evidence type="ECO:0000313" key="9">
    <source>
        <dbReference type="EMBL" id="QKG79015.1"/>
    </source>
</evidence>
<dbReference type="InterPro" id="IPR014628">
    <property type="entry name" value="Man6P_isomerase_Firm_short"/>
</dbReference>
<sequence>MSSTLYPLKFEPILKERIWGGKRLETVLSKKLPDSDKKYGESWEVSGVAEENSIVRNGFLAGNTLNELVEVYMGDLVGEEIYERFGDEFPLLVKLIDASETLSIQVHPNDDVAEERHHAYGKTEMWYILDAEPNSKIYTGFKDTITKEDYLKALEDGKIDELLHVETPKKDDVFFIPAGRVHAIGKGVLLAEIQQTSDVTYRIFDWNRVDSQGKSRELHTNLAIDVVDFNKVEQPKFSVKAEINKTQELISCQYFTVNRIKFQNPLQRDYNLLDSFVIFLCLEGSCSIIYGSGKSEQIDKGETVLLPAELKDIILKPNGTCSLLETYIR</sequence>
<evidence type="ECO:0000313" key="10">
    <source>
        <dbReference type="Proteomes" id="UP000500961"/>
    </source>
</evidence>
<evidence type="ECO:0000256" key="6">
    <source>
        <dbReference type="PIRSR" id="PIRSR036894-2"/>
    </source>
</evidence>
<feature type="binding site" evidence="5">
    <location>
        <position position="107"/>
    </location>
    <ligand>
        <name>Zn(2+)</name>
        <dbReference type="ChEBI" id="CHEBI:29105"/>
    </ligand>
</feature>
<evidence type="ECO:0000256" key="3">
    <source>
        <dbReference type="ARBA" id="ARBA00029741"/>
    </source>
</evidence>
<dbReference type="CDD" id="cd07010">
    <property type="entry name" value="cupin_PMI_type_I_N_bac"/>
    <property type="match status" value="1"/>
</dbReference>
<dbReference type="PIRSF" id="PIRSF036894">
    <property type="entry name" value="PMI_Firm_short"/>
    <property type="match status" value="1"/>
</dbReference>
<evidence type="ECO:0000259" key="7">
    <source>
        <dbReference type="Pfam" id="PF20511"/>
    </source>
</evidence>
<feature type="active site" evidence="6">
    <location>
        <position position="202"/>
    </location>
</feature>
<dbReference type="Gene3D" id="2.60.120.10">
    <property type="entry name" value="Jelly Rolls"/>
    <property type="match status" value="2"/>
</dbReference>
<protein>
    <recommendedName>
        <fullName evidence="3">Phosphohexomutase</fullName>
    </recommendedName>
    <alternativeName>
        <fullName evidence="4">Phosphomannose isomerase</fullName>
    </alternativeName>
</protein>
<dbReference type="GO" id="GO:0008270">
    <property type="term" value="F:zinc ion binding"/>
    <property type="evidence" value="ECO:0007669"/>
    <property type="project" value="InterPro"/>
</dbReference>
<dbReference type="PANTHER" id="PTHR42742:SF3">
    <property type="entry name" value="FRUCTOKINASE"/>
    <property type="match status" value="1"/>
</dbReference>
<evidence type="ECO:0000256" key="1">
    <source>
        <dbReference type="ARBA" id="ARBA00022723"/>
    </source>
</evidence>
<evidence type="ECO:0000256" key="4">
    <source>
        <dbReference type="ARBA" id="ARBA00030762"/>
    </source>
</evidence>
<keyword evidence="9" id="KW-0413">Isomerase</keyword>